<dbReference type="SUPFAM" id="SSF48557">
    <property type="entry name" value="L-aspartase-like"/>
    <property type="match status" value="1"/>
</dbReference>
<dbReference type="CDD" id="cd00332">
    <property type="entry name" value="PAL-HAL"/>
    <property type="match status" value="1"/>
</dbReference>
<dbReference type="Proteomes" id="UP001303115">
    <property type="component" value="Unassembled WGS sequence"/>
</dbReference>
<dbReference type="GO" id="GO:0016841">
    <property type="term" value="F:ammonia-lyase activity"/>
    <property type="evidence" value="ECO:0007669"/>
    <property type="project" value="InterPro"/>
</dbReference>
<evidence type="ECO:0000313" key="4">
    <source>
        <dbReference type="Proteomes" id="UP001303115"/>
    </source>
</evidence>
<evidence type="ECO:0000256" key="2">
    <source>
        <dbReference type="RuleBase" id="RU003954"/>
    </source>
</evidence>
<dbReference type="EMBL" id="MU854469">
    <property type="protein sequence ID" value="KAK4034692.1"/>
    <property type="molecule type" value="Genomic_DNA"/>
</dbReference>
<accession>A0AAN6SP90</accession>
<dbReference type="Pfam" id="PF00221">
    <property type="entry name" value="Lyase_aromatic"/>
    <property type="match status" value="1"/>
</dbReference>
<evidence type="ECO:0000313" key="3">
    <source>
        <dbReference type="EMBL" id="KAK4034692.1"/>
    </source>
</evidence>
<dbReference type="Gene3D" id="1.10.274.20">
    <property type="entry name" value="Phenylalanine ammonia-lyase 1, domain 3"/>
    <property type="match status" value="1"/>
</dbReference>
<reference evidence="4" key="1">
    <citation type="journal article" date="2023" name="Mol. Phylogenet. Evol.">
        <title>Genome-scale phylogeny and comparative genomics of the fungal order Sordariales.</title>
        <authorList>
            <person name="Hensen N."/>
            <person name="Bonometti L."/>
            <person name="Westerberg I."/>
            <person name="Brannstrom I.O."/>
            <person name="Guillou S."/>
            <person name="Cros-Aarteil S."/>
            <person name="Calhoun S."/>
            <person name="Haridas S."/>
            <person name="Kuo A."/>
            <person name="Mondo S."/>
            <person name="Pangilinan J."/>
            <person name="Riley R."/>
            <person name="LaButti K."/>
            <person name="Andreopoulos B."/>
            <person name="Lipzen A."/>
            <person name="Chen C."/>
            <person name="Yan M."/>
            <person name="Daum C."/>
            <person name="Ng V."/>
            <person name="Clum A."/>
            <person name="Steindorff A."/>
            <person name="Ohm R.A."/>
            <person name="Martin F."/>
            <person name="Silar P."/>
            <person name="Natvig D.O."/>
            <person name="Lalanne C."/>
            <person name="Gautier V."/>
            <person name="Ament-Velasquez S.L."/>
            <person name="Kruys A."/>
            <person name="Hutchinson M.I."/>
            <person name="Powell A.J."/>
            <person name="Barry K."/>
            <person name="Miller A.N."/>
            <person name="Grigoriev I.V."/>
            <person name="Debuchy R."/>
            <person name="Gladieux P."/>
            <person name="Hiltunen Thoren M."/>
            <person name="Johannesson H."/>
        </authorList>
    </citation>
    <scope>NUCLEOTIDE SEQUENCE [LARGE SCALE GENOMIC DNA]</scope>
    <source>
        <strain evidence="4">CBS 284.82</strain>
    </source>
</reference>
<gene>
    <name evidence="3" type="ORF">C8A01DRAFT_18552</name>
</gene>
<proteinExistence type="inferred from homology"/>
<dbReference type="GO" id="GO:0005737">
    <property type="term" value="C:cytoplasm"/>
    <property type="evidence" value="ECO:0007669"/>
    <property type="project" value="InterPro"/>
</dbReference>
<dbReference type="InterPro" id="IPR001106">
    <property type="entry name" value="Aromatic_Lyase"/>
</dbReference>
<dbReference type="NCBIfam" id="TIGR01226">
    <property type="entry name" value="phe_am_lyase"/>
    <property type="match status" value="1"/>
</dbReference>
<sequence>MNSIKNSHERHVIPHASAAYLDWTALQSRLRSQEHVLVNGRDLTIADVVAVSLYKGTARLTDDPGDLQLIHESVAFLERELEAGNVIYGVNTGFGGSADTRTQHFERLQSAAIQHLNVGILLKADKTDPGSSRNREDGLLRSHALPTPIVKAAMLIRCNSLMRGHSGVRVSVIESVMKLLSLDMTPVVPLRGSISASGDLSTLSYIAGAIEGNPDIFVRVGRGDDTTMILPASETLKAASLDPVRLQAKEGLGITNGTAPSCAAACLAIHQANQLALLVQLLTAMGTEALNGTANNYHPFISAVRPHPGQAEVATNILHFLSGSKICPPSTSSSAITRIGLAQDRYALRTAPQWLGPQLEDLLLATRQVTAELNSTTDNPLIEVSDSNTGRIHHGGNFQAFAVTSAMEKTLLALQNMGRLLFAQSSELINNATNKGLPPNLSFDDPSQSFTCKGFDVNMAAYAAELGYLAKPVSAHVQVAEMANQSVNSMALVAARYALEAGEVVALMAGTYVYVLCQALDLRCLRLEFGAEVGEVVRGVLGECFFGGEGGTGEGEEVVVERVRAAVLGRWDQLSHLDLAERCRTAVNESLGAVLKCLAECGASLEGVREYQARMAAALERCYADLRVEFLRCPTTTDYISPASRVVYDFVRKELKIPLNRGVEDHPPLLLQKAEAKKSAGVKGSNGAVANGVGQNGGLAEMDEELAVRSRTLGTMAGEIYEALRGGELHDRIMKFGEEAGLWGC</sequence>
<dbReference type="Gene3D" id="1.10.275.10">
    <property type="entry name" value="Fumarase/aspartase (N-terminal domain)"/>
    <property type="match status" value="1"/>
</dbReference>
<dbReference type="GO" id="GO:0006559">
    <property type="term" value="P:L-phenylalanine catabolic process"/>
    <property type="evidence" value="ECO:0007669"/>
    <property type="project" value="InterPro"/>
</dbReference>
<comment type="caution">
    <text evidence="3">The sequence shown here is derived from an EMBL/GenBank/DDBJ whole genome shotgun (WGS) entry which is preliminary data.</text>
</comment>
<dbReference type="InterPro" id="IPR008948">
    <property type="entry name" value="L-Aspartase-like"/>
</dbReference>
<keyword evidence="2" id="KW-0456">Lyase</keyword>
<keyword evidence="4" id="KW-1185">Reference proteome</keyword>
<dbReference type="InterPro" id="IPR024083">
    <property type="entry name" value="Fumarase/histidase_N"/>
</dbReference>
<organism evidence="3 4">
    <name type="scientific">Parachaetomium inaequale</name>
    <dbReference type="NCBI Taxonomy" id="2588326"/>
    <lineage>
        <taxon>Eukaryota</taxon>
        <taxon>Fungi</taxon>
        <taxon>Dikarya</taxon>
        <taxon>Ascomycota</taxon>
        <taxon>Pezizomycotina</taxon>
        <taxon>Sordariomycetes</taxon>
        <taxon>Sordariomycetidae</taxon>
        <taxon>Sordariales</taxon>
        <taxon>Chaetomiaceae</taxon>
        <taxon>Parachaetomium</taxon>
    </lineage>
</organism>
<protein>
    <submittedName>
        <fullName evidence="3">L-Aspartase-like protein</fullName>
    </submittedName>
</protein>
<dbReference type="PANTHER" id="PTHR10362">
    <property type="entry name" value="HISTIDINE AMMONIA-LYASE"/>
    <property type="match status" value="1"/>
</dbReference>
<comment type="similarity">
    <text evidence="1 2">Belongs to the PAL/histidase family.</text>
</comment>
<dbReference type="AlphaFoldDB" id="A0AAN6SP90"/>
<name>A0AAN6SP90_9PEZI</name>
<dbReference type="InterPro" id="IPR005922">
    <property type="entry name" value="Phe_NH3-lyase"/>
</dbReference>
<dbReference type="InterPro" id="IPR023144">
    <property type="entry name" value="Phe_NH3-lyase_shielding_dom_sf"/>
</dbReference>
<dbReference type="Gene3D" id="1.20.200.10">
    <property type="entry name" value="Fumarase/aspartase (Central domain)"/>
    <property type="match status" value="1"/>
</dbReference>
<evidence type="ECO:0000256" key="1">
    <source>
        <dbReference type="ARBA" id="ARBA00007238"/>
    </source>
</evidence>